<evidence type="ECO:0000313" key="11">
    <source>
        <dbReference type="Proteomes" id="UP000532440"/>
    </source>
</evidence>
<evidence type="ECO:0000256" key="7">
    <source>
        <dbReference type="ARBA" id="ARBA00043224"/>
    </source>
</evidence>
<dbReference type="EMBL" id="JACHGB010000001">
    <property type="protein sequence ID" value="MBB5270641.1"/>
    <property type="molecule type" value="Genomic_DNA"/>
</dbReference>
<keyword evidence="2" id="KW-0662">Pyridine nucleotide biosynthesis</keyword>
<accession>A0A7W8M779</accession>
<dbReference type="InterPro" id="IPR000868">
    <property type="entry name" value="Isochorismatase-like_dom"/>
</dbReference>
<name>A0A7W8M779_9BURK</name>
<dbReference type="CDD" id="cd01011">
    <property type="entry name" value="nicotinamidase"/>
    <property type="match status" value="1"/>
</dbReference>
<dbReference type="GO" id="GO:0008936">
    <property type="term" value="F:nicotinamidase activity"/>
    <property type="evidence" value="ECO:0007669"/>
    <property type="project" value="UniProtKB-EC"/>
</dbReference>
<dbReference type="GO" id="GO:0046872">
    <property type="term" value="F:metal ion binding"/>
    <property type="evidence" value="ECO:0007669"/>
    <property type="project" value="UniProtKB-KW"/>
</dbReference>
<gene>
    <name evidence="10" type="ORF">HNQ70_000625</name>
</gene>
<evidence type="ECO:0000256" key="6">
    <source>
        <dbReference type="ARBA" id="ARBA00039017"/>
    </source>
</evidence>
<comment type="caution">
    <text evidence="10">The sequence shown here is derived from an EMBL/GenBank/DDBJ whole genome shotgun (WGS) entry which is preliminary data.</text>
</comment>
<reference evidence="10 11" key="1">
    <citation type="submission" date="2020-08" db="EMBL/GenBank/DDBJ databases">
        <title>Genomic Encyclopedia of Type Strains, Phase IV (KMG-IV): sequencing the most valuable type-strain genomes for metagenomic binning, comparative biology and taxonomic classification.</title>
        <authorList>
            <person name="Goeker M."/>
        </authorList>
    </citation>
    <scope>NUCLEOTIDE SEQUENCE [LARGE SCALE GENOMIC DNA]</scope>
    <source>
        <strain evidence="10 11">DSM 29781</strain>
    </source>
</reference>
<protein>
    <recommendedName>
        <fullName evidence="8">Nicotinamidase</fullName>
        <ecNumber evidence="6">3.5.1.19</ecNumber>
    </recommendedName>
    <alternativeName>
        <fullName evidence="7">Nicotinamide deamidase</fullName>
    </alternativeName>
</protein>
<evidence type="ECO:0000313" key="10">
    <source>
        <dbReference type="EMBL" id="MBB5270641.1"/>
    </source>
</evidence>
<keyword evidence="4 10" id="KW-0378">Hydrolase</keyword>
<sequence length="208" mass="22757">MVDVQKDFTRGGSLEVPDADAVVPLINLLARRFVNVVITQDWHTPGHSSFASSHAGRKPFDTIELSYGTQVLWPDHCVQDTPGAALHERLDVPHAQLTLRKGFHPQIDSYSVFLEADRRTYTGLSGYLALRGIDRVFLAGLTTDFCVAWSALDARRFGFAAVVLEDACRAIDTNGSLASAWAAMKAAGVERARTFQVQAEPMNSAPPM</sequence>
<comment type="similarity">
    <text evidence="1">Belongs to the isochorismatase family.</text>
</comment>
<keyword evidence="11" id="KW-1185">Reference proteome</keyword>
<feature type="domain" description="Isochorismatase-like" evidence="9">
    <location>
        <begin position="1"/>
        <end position="189"/>
    </location>
</feature>
<evidence type="ECO:0000256" key="4">
    <source>
        <dbReference type="ARBA" id="ARBA00022801"/>
    </source>
</evidence>
<dbReference type="AlphaFoldDB" id="A0A7W8M779"/>
<evidence type="ECO:0000256" key="3">
    <source>
        <dbReference type="ARBA" id="ARBA00022723"/>
    </source>
</evidence>
<dbReference type="Proteomes" id="UP000532440">
    <property type="component" value="Unassembled WGS sequence"/>
</dbReference>
<dbReference type="Gene3D" id="3.40.50.850">
    <property type="entry name" value="Isochorismatase-like"/>
    <property type="match status" value="1"/>
</dbReference>
<dbReference type="PANTHER" id="PTHR11080:SF2">
    <property type="entry name" value="LD05707P"/>
    <property type="match status" value="1"/>
</dbReference>
<dbReference type="InterPro" id="IPR052347">
    <property type="entry name" value="Isochorismatase_Nicotinamidase"/>
</dbReference>
<dbReference type="GO" id="GO:0019363">
    <property type="term" value="P:pyridine nucleotide biosynthetic process"/>
    <property type="evidence" value="ECO:0007669"/>
    <property type="project" value="UniProtKB-KW"/>
</dbReference>
<dbReference type="EC" id="3.5.1.19" evidence="6"/>
<dbReference type="PANTHER" id="PTHR11080">
    <property type="entry name" value="PYRAZINAMIDASE/NICOTINAMIDASE"/>
    <property type="match status" value="1"/>
</dbReference>
<keyword evidence="3" id="KW-0479">Metal-binding</keyword>
<proteinExistence type="inferred from homology"/>
<evidence type="ECO:0000256" key="5">
    <source>
        <dbReference type="ARBA" id="ARBA00037900"/>
    </source>
</evidence>
<comment type="pathway">
    <text evidence="5">Cofactor biosynthesis; nicotinate biosynthesis; nicotinate from nicotinamide: step 1/1.</text>
</comment>
<dbReference type="FunFam" id="3.40.50.850:FF:000006">
    <property type="entry name" value="Bifunctional pyrazinamidase/nicotinamidase"/>
    <property type="match status" value="1"/>
</dbReference>
<dbReference type="SUPFAM" id="SSF52499">
    <property type="entry name" value="Isochorismatase-like hydrolases"/>
    <property type="match status" value="1"/>
</dbReference>
<evidence type="ECO:0000256" key="1">
    <source>
        <dbReference type="ARBA" id="ARBA00006336"/>
    </source>
</evidence>
<dbReference type="Pfam" id="PF00857">
    <property type="entry name" value="Isochorismatase"/>
    <property type="match status" value="1"/>
</dbReference>
<evidence type="ECO:0000259" key="9">
    <source>
        <dbReference type="Pfam" id="PF00857"/>
    </source>
</evidence>
<evidence type="ECO:0000256" key="8">
    <source>
        <dbReference type="ARBA" id="ARBA00072277"/>
    </source>
</evidence>
<dbReference type="InterPro" id="IPR036380">
    <property type="entry name" value="Isochorismatase-like_sf"/>
</dbReference>
<organism evidence="10 11">
    <name type="scientific">Quisquiliibacterium transsilvanicum</name>
    <dbReference type="NCBI Taxonomy" id="1549638"/>
    <lineage>
        <taxon>Bacteria</taxon>
        <taxon>Pseudomonadati</taxon>
        <taxon>Pseudomonadota</taxon>
        <taxon>Betaproteobacteria</taxon>
        <taxon>Burkholderiales</taxon>
        <taxon>Burkholderiaceae</taxon>
        <taxon>Quisquiliibacterium</taxon>
    </lineage>
</organism>
<evidence type="ECO:0000256" key="2">
    <source>
        <dbReference type="ARBA" id="ARBA00022642"/>
    </source>
</evidence>